<name>A0ABX0G2N0_9RHOB</name>
<keyword evidence="4 5" id="KW-0472">Membrane</keyword>
<dbReference type="Gene3D" id="1.20.120.550">
    <property type="entry name" value="Membrane associated eicosanoid/glutathione metabolism-like domain"/>
    <property type="match status" value="1"/>
</dbReference>
<keyword evidence="3 5" id="KW-1133">Transmembrane helix</keyword>
<evidence type="ECO:0000313" key="7">
    <source>
        <dbReference type="Proteomes" id="UP001515660"/>
    </source>
</evidence>
<evidence type="ECO:0000256" key="3">
    <source>
        <dbReference type="ARBA" id="ARBA00022989"/>
    </source>
</evidence>
<evidence type="ECO:0000256" key="1">
    <source>
        <dbReference type="ARBA" id="ARBA00004370"/>
    </source>
</evidence>
<organism evidence="6 7">
    <name type="scientific">Rhodobacter calidifons</name>
    <dbReference type="NCBI Taxonomy" id="2715277"/>
    <lineage>
        <taxon>Bacteria</taxon>
        <taxon>Pseudomonadati</taxon>
        <taxon>Pseudomonadota</taxon>
        <taxon>Alphaproteobacteria</taxon>
        <taxon>Rhodobacterales</taxon>
        <taxon>Rhodobacter group</taxon>
        <taxon>Rhodobacter</taxon>
    </lineage>
</organism>
<evidence type="ECO:0008006" key="8">
    <source>
        <dbReference type="Google" id="ProtNLM"/>
    </source>
</evidence>
<dbReference type="InterPro" id="IPR023352">
    <property type="entry name" value="MAPEG-like_dom_sf"/>
</dbReference>
<evidence type="ECO:0000256" key="4">
    <source>
        <dbReference type="ARBA" id="ARBA00023136"/>
    </source>
</evidence>
<dbReference type="InterPro" id="IPR001129">
    <property type="entry name" value="Membr-assoc_MAPEG"/>
</dbReference>
<keyword evidence="7" id="KW-1185">Reference proteome</keyword>
<dbReference type="PANTHER" id="PTHR35371:SF1">
    <property type="entry name" value="BLR7753 PROTEIN"/>
    <property type="match status" value="1"/>
</dbReference>
<dbReference type="Proteomes" id="UP001515660">
    <property type="component" value="Unassembled WGS sequence"/>
</dbReference>
<dbReference type="RefSeq" id="WP_166401490.1">
    <property type="nucleotide sequence ID" value="NZ_JAANHS010000001.1"/>
</dbReference>
<gene>
    <name evidence="6" type="ORF">G8O29_01695</name>
</gene>
<accession>A0ABX0G2N0</accession>
<evidence type="ECO:0000256" key="5">
    <source>
        <dbReference type="SAM" id="Phobius"/>
    </source>
</evidence>
<protein>
    <recommendedName>
        <fullName evidence="8">MAPEG superfamily protein</fullName>
    </recommendedName>
</protein>
<dbReference type="SUPFAM" id="SSF161084">
    <property type="entry name" value="MAPEG domain-like"/>
    <property type="match status" value="1"/>
</dbReference>
<keyword evidence="2 5" id="KW-0812">Transmembrane</keyword>
<reference evidence="6 7" key="1">
    <citation type="journal article" date="2022" name="Microorganisms">
        <title>Genome Sequence and Characterization of a Xanthorhodopsin-Containing, Aerobic Anoxygenic Phototrophic Rhodobacter Species, Isolated from Mesophilic Conditions at Yellowstone National Park.</title>
        <authorList>
            <person name="Kyndt J.A."/>
            <person name="Robertson S."/>
            <person name="Shoffstall I.B."/>
            <person name="Ramaley R.F."/>
            <person name="Meyer T.E."/>
        </authorList>
    </citation>
    <scope>NUCLEOTIDE SEQUENCE [LARGE SCALE GENOMIC DNA]</scope>
    <source>
        <strain evidence="6 7">M37P</strain>
    </source>
</reference>
<proteinExistence type="predicted"/>
<comment type="caution">
    <text evidence="6">The sequence shown here is derived from an EMBL/GenBank/DDBJ whole genome shotgun (WGS) entry which is preliminary data.</text>
</comment>
<sequence length="136" mass="13773">MTLPLWGLAAAALLALIHVGAQSMALKASVGNRWTIGPRDTPAAPGPLAARLDQALRNDTETATAFVAYAAALALSGREGRLADAGILAWIAGRAVYLPAYALAIPYARTAAWLVATTGIAAMLAGLILAPTGAAL</sequence>
<dbReference type="EMBL" id="JAANHS010000001">
    <property type="protein sequence ID" value="NHB75452.1"/>
    <property type="molecule type" value="Genomic_DNA"/>
</dbReference>
<evidence type="ECO:0000313" key="6">
    <source>
        <dbReference type="EMBL" id="NHB75452.1"/>
    </source>
</evidence>
<dbReference type="Pfam" id="PF01124">
    <property type="entry name" value="MAPEG"/>
    <property type="match status" value="1"/>
</dbReference>
<feature type="transmembrane region" description="Helical" evidence="5">
    <location>
        <begin position="111"/>
        <end position="130"/>
    </location>
</feature>
<evidence type="ECO:0000256" key="2">
    <source>
        <dbReference type="ARBA" id="ARBA00022692"/>
    </source>
</evidence>
<feature type="transmembrane region" description="Helical" evidence="5">
    <location>
        <begin position="85"/>
        <end position="104"/>
    </location>
</feature>
<dbReference type="PANTHER" id="PTHR35371">
    <property type="entry name" value="INNER MEMBRANE PROTEIN"/>
    <property type="match status" value="1"/>
</dbReference>
<comment type="subcellular location">
    <subcellularLocation>
        <location evidence="1">Membrane</location>
    </subcellularLocation>
</comment>